<evidence type="ECO:0000313" key="2">
    <source>
        <dbReference type="Proteomes" id="UP000736373"/>
    </source>
</evidence>
<keyword evidence="2" id="KW-1185">Reference proteome</keyword>
<evidence type="ECO:0000313" key="1">
    <source>
        <dbReference type="EMBL" id="MBC8749692.1"/>
    </source>
</evidence>
<accession>A0ABR7PTW1</accession>
<name>A0ABR7PTW1_9BURK</name>
<gene>
    <name evidence="1" type="ORF">F6X42_24850</name>
</gene>
<comment type="caution">
    <text evidence="1">The sequence shown here is derived from an EMBL/GenBank/DDBJ whole genome shotgun (WGS) entry which is preliminary data.</text>
</comment>
<dbReference type="EMBL" id="VZQQ01000023">
    <property type="protein sequence ID" value="MBC8749692.1"/>
    <property type="molecule type" value="Genomic_DNA"/>
</dbReference>
<protein>
    <submittedName>
        <fullName evidence="1">Uncharacterized protein</fullName>
    </submittedName>
</protein>
<reference evidence="1 2" key="1">
    <citation type="submission" date="2019-09" db="EMBL/GenBank/DDBJ databases">
        <title>Paraburkholderia podalyriae sp. nov., A South African Podalyria-associated rhizobium.</title>
        <authorList>
            <person name="Mavima L."/>
            <person name="Beukes C.W."/>
            <person name="Palmer M."/>
            <person name="De Meyer S.E."/>
            <person name="James E.K."/>
            <person name="Maluk M."/>
            <person name="Avontuur J.R."/>
            <person name="Chan W.Y."/>
            <person name="Venter S.N."/>
            <person name="Steenkamp E.T."/>
        </authorList>
    </citation>
    <scope>NUCLEOTIDE SEQUENCE [LARGE SCALE GENOMIC DNA]</scope>
    <source>
        <strain evidence="1 2">WC7.3b</strain>
    </source>
</reference>
<sequence>MLPIRCRPVACVSLADRNCHIDFCFTFRIAAPARGRGCAILRYSGAPWNSGSATPRRASVATNTSPASVSAARAVASSSA</sequence>
<dbReference type="Proteomes" id="UP000736373">
    <property type="component" value="Unassembled WGS sequence"/>
</dbReference>
<organism evidence="1 2">
    <name type="scientific">Paraburkholderia podalyriae</name>
    <dbReference type="NCBI Taxonomy" id="1938811"/>
    <lineage>
        <taxon>Bacteria</taxon>
        <taxon>Pseudomonadati</taxon>
        <taxon>Pseudomonadota</taxon>
        <taxon>Betaproteobacteria</taxon>
        <taxon>Burkholderiales</taxon>
        <taxon>Burkholderiaceae</taxon>
        <taxon>Paraburkholderia</taxon>
    </lineage>
</organism>
<proteinExistence type="predicted"/>